<protein>
    <submittedName>
        <fullName evidence="1">Uncharacterized protein</fullName>
    </submittedName>
</protein>
<evidence type="ECO:0000313" key="2">
    <source>
        <dbReference type="Proteomes" id="UP000188532"/>
    </source>
</evidence>
<proteinExistence type="predicted"/>
<dbReference type="AlphaFoldDB" id="A0A1V3XPC3"/>
<organism evidence="1 2">
    <name type="scientific">Mycobacterium kansasii</name>
    <dbReference type="NCBI Taxonomy" id="1768"/>
    <lineage>
        <taxon>Bacteria</taxon>
        <taxon>Bacillati</taxon>
        <taxon>Actinomycetota</taxon>
        <taxon>Actinomycetes</taxon>
        <taxon>Mycobacteriales</taxon>
        <taxon>Mycobacteriaceae</taxon>
        <taxon>Mycobacterium</taxon>
    </lineage>
</organism>
<accession>A0A1V3XPC3</accession>
<dbReference type="Proteomes" id="UP000188532">
    <property type="component" value="Unassembled WGS sequence"/>
</dbReference>
<reference evidence="1 2" key="1">
    <citation type="submission" date="2017-02" db="EMBL/GenBank/DDBJ databases">
        <title>Complete genome sequences of Mycobacterium kansasii strains isolated from rhesus macaques.</title>
        <authorList>
            <person name="Panda A."/>
            <person name="Nagaraj S."/>
            <person name="Zhao X."/>
            <person name="Tettelin H."/>
            <person name="Detolla L.J."/>
        </authorList>
    </citation>
    <scope>NUCLEOTIDE SEQUENCE [LARGE SCALE GENOMIC DNA]</scope>
    <source>
        <strain evidence="1 2">11-3469</strain>
    </source>
</reference>
<sequence>MGSGGKEYVFGRVDSGHHAARTLLGRPSPPQRTSVGKLGWLIIRLIGPRWSGVRWRL</sequence>
<dbReference type="EMBL" id="MVBN01000002">
    <property type="protein sequence ID" value="OOK81067.1"/>
    <property type="molecule type" value="Genomic_DNA"/>
</dbReference>
<comment type="caution">
    <text evidence="1">The sequence shown here is derived from an EMBL/GenBank/DDBJ whole genome shotgun (WGS) entry which is preliminary data.</text>
</comment>
<evidence type="ECO:0000313" key="1">
    <source>
        <dbReference type="EMBL" id="OOK81067.1"/>
    </source>
</evidence>
<gene>
    <name evidence="1" type="ORF">BZL29_2032</name>
</gene>
<name>A0A1V3XPC3_MYCKA</name>